<feature type="compositionally biased region" description="Basic and acidic residues" evidence="4">
    <location>
        <begin position="2007"/>
        <end position="2018"/>
    </location>
</feature>
<keyword evidence="3" id="KW-0597">Phosphoprotein</keyword>
<dbReference type="SMART" id="SM00823">
    <property type="entry name" value="PKS_PP"/>
    <property type="match status" value="2"/>
</dbReference>
<dbReference type="InterPro" id="IPR029058">
    <property type="entry name" value="AB_hydrolase_fold"/>
</dbReference>
<dbReference type="InterPro" id="IPR000873">
    <property type="entry name" value="AMP-dep_synth/lig_dom"/>
</dbReference>
<dbReference type="Gene3D" id="3.30.300.30">
    <property type="match status" value="2"/>
</dbReference>
<dbReference type="CDD" id="cd05930">
    <property type="entry name" value="A_NRPS"/>
    <property type="match status" value="2"/>
</dbReference>
<proteinExistence type="predicted"/>
<dbReference type="Gene3D" id="3.30.559.10">
    <property type="entry name" value="Chloramphenicol acetyltransferase-like domain"/>
    <property type="match status" value="2"/>
</dbReference>
<dbReference type="PANTHER" id="PTHR45527:SF1">
    <property type="entry name" value="FATTY ACID SYNTHASE"/>
    <property type="match status" value="1"/>
</dbReference>
<dbReference type="SUPFAM" id="SSF53474">
    <property type="entry name" value="alpha/beta-Hydrolases"/>
    <property type="match status" value="1"/>
</dbReference>
<evidence type="ECO:0000256" key="1">
    <source>
        <dbReference type="ARBA" id="ARBA00001957"/>
    </source>
</evidence>
<dbReference type="SMART" id="SM00824">
    <property type="entry name" value="PKS_TE"/>
    <property type="match status" value="1"/>
</dbReference>
<dbReference type="InterPro" id="IPR020845">
    <property type="entry name" value="AMP-binding_CS"/>
</dbReference>
<dbReference type="SUPFAM" id="SSF56801">
    <property type="entry name" value="Acetyl-CoA synthetase-like"/>
    <property type="match status" value="2"/>
</dbReference>
<dbReference type="Gene3D" id="1.10.1200.10">
    <property type="entry name" value="ACP-like"/>
    <property type="match status" value="1"/>
</dbReference>
<dbReference type="InterPro" id="IPR045851">
    <property type="entry name" value="AMP-bd_C_sf"/>
</dbReference>
<dbReference type="SUPFAM" id="SSF47336">
    <property type="entry name" value="ACP-like"/>
    <property type="match status" value="2"/>
</dbReference>
<dbReference type="Pfam" id="PF00501">
    <property type="entry name" value="AMP-binding"/>
    <property type="match status" value="2"/>
</dbReference>
<dbReference type="PROSITE" id="PS00455">
    <property type="entry name" value="AMP_BINDING"/>
    <property type="match status" value="2"/>
</dbReference>
<gene>
    <name evidence="6" type="ORF">GCM10009544_37790</name>
</gene>
<evidence type="ECO:0000256" key="3">
    <source>
        <dbReference type="ARBA" id="ARBA00022553"/>
    </source>
</evidence>
<feature type="region of interest" description="Disordered" evidence="4">
    <location>
        <begin position="2007"/>
        <end position="2031"/>
    </location>
</feature>
<dbReference type="Gene3D" id="3.30.559.30">
    <property type="entry name" value="Nonribosomal peptide synthetase, condensation domain"/>
    <property type="match status" value="2"/>
</dbReference>
<comment type="cofactor">
    <cofactor evidence="1">
        <name>pantetheine 4'-phosphate</name>
        <dbReference type="ChEBI" id="CHEBI:47942"/>
    </cofactor>
</comment>
<dbReference type="PANTHER" id="PTHR45527">
    <property type="entry name" value="NONRIBOSOMAL PEPTIDE SYNTHETASE"/>
    <property type="match status" value="1"/>
</dbReference>
<dbReference type="Pfam" id="PF00550">
    <property type="entry name" value="PP-binding"/>
    <property type="match status" value="2"/>
</dbReference>
<name>A0ABP3K7J8_9ACTN</name>
<dbReference type="SUPFAM" id="SSF52777">
    <property type="entry name" value="CoA-dependent acyltransferases"/>
    <property type="match status" value="4"/>
</dbReference>
<dbReference type="EMBL" id="BAAAHB010000041">
    <property type="protein sequence ID" value="GAA0472202.1"/>
    <property type="molecule type" value="Genomic_DNA"/>
</dbReference>
<dbReference type="Pfam" id="PF00975">
    <property type="entry name" value="Thioesterase"/>
    <property type="match status" value="1"/>
</dbReference>
<dbReference type="InterPro" id="IPR036736">
    <property type="entry name" value="ACP-like_sf"/>
</dbReference>
<evidence type="ECO:0000256" key="2">
    <source>
        <dbReference type="ARBA" id="ARBA00022450"/>
    </source>
</evidence>
<dbReference type="Pfam" id="PF00668">
    <property type="entry name" value="Condensation"/>
    <property type="match status" value="2"/>
</dbReference>
<dbReference type="InterPro" id="IPR025110">
    <property type="entry name" value="AMP-bd_C"/>
</dbReference>
<dbReference type="InterPro" id="IPR009081">
    <property type="entry name" value="PP-bd_ACP"/>
</dbReference>
<keyword evidence="7" id="KW-1185">Reference proteome</keyword>
<dbReference type="Gene3D" id="2.30.38.10">
    <property type="entry name" value="Luciferase, Domain 3"/>
    <property type="match status" value="2"/>
</dbReference>
<evidence type="ECO:0000256" key="4">
    <source>
        <dbReference type="SAM" id="MobiDB-lite"/>
    </source>
</evidence>
<evidence type="ECO:0000259" key="5">
    <source>
        <dbReference type="PROSITE" id="PS50075"/>
    </source>
</evidence>
<sequence length="2363" mass="251851">MFPVSFAQRRLWFLNRMADTGAAYNCPLAVRLRGPLDRAALAAALEDVAGRHELLRTVFPESDGEPVQHVLDRRPRLTTVETTEERLPGALAEAAGHLFDLAVELPVRAELFALSADEHVLSLVIHHIACDGWSWAPLLGDLSQAYEARRTGTAPPWEPLPVRYVDYTLWQRELLGAEDDPDSLLAQQLGFWREELAGIPAELSLPFDRPRPAVASYAGGSVPVELDTALHARLAELAQANGCTLFMVLQAGLAVLLSRLGAGTDIPIGTPVAGRADEALDDLVGFFVNTLVLRTDVSGDPSFVELLSHVRENALAAYEHQDVPFERVVEALNPERSLARHPLFQVMMTLENGSGTALRLPGIAAGEEPVGWDIAKFDLTVDFREHQAADGTPAGITGSLEYATDLFDPETAESLAAGLTRVLRQLAADPGRPVGATEPMSDADRERVLKSWNDTARPGPEAMLPQVFEERAARTPDATALVHGTTALTFAELNARANRLARALVERGAGPESLVALALPRSEESVVALLAVLKAGAAFVPVDLEYPAERIALLLEDAAPALVVTDTATAATLLAVDGAHRVLADDPATARFAHGNLALDILPAHAAYVIHTSGSTGRPKGVVIDHAGLRNLCAHHRAGVIARAEELHGPRPLRVALTASLSFDTSWEGLLWMVAGHELHVIGDDIRRDAGAMARHIAEAGIEVLDVTPTYAEQLVEEGLLDDPRHRPKVFLLGGEAAGATLWTRVREADGMLCYNLYGPTECSVDALWWDLADSDRPLVGRPVANTRAYVLDAALRPVPPGVAGELYLAGPGLARGYLGRPGLTAERFVACPFAVGERMYRTGDLVRWDRDGALEFLGRADEQVKIRGFRVEPGEIEAALAGLPEVAQAAVTVREDGPGGKRLVAYVVPASGRTVEAVSLRRSLVSVLPDHMVPSAFVLLDAFPVTPNGKLDRKALPSPDYAAAAGSRAPRTPREEILAGLFAEVLGLSGVGAEDSFFDLGGHSLLATRLISRARTALGVEIGIRDLFRTPTVAGLADGLDRSGPARPPLRAADRPVVLPLSAAQRRLWFLSRTGQGVTYNCPFALRLRGPLDRAALAAALTDVTARHEALRTVFPESDGEPCQRVLPAEDAAVELDIVDCGPAGPGGTLERSVAQEFDLARRPPVRATLFALGEDEHVLALVVHHIALDGWSWGPLFRDLAQAYEDRRHGNAPAWQPLPVQYADYTLWQRELLGEESDPDSVASRQLDFWRKHLAGLPSELALPFDRPRPAVAGHAGGAVPVELDAALHTRLSELARSNACTLFMVLQAGLAVLLSRLGAGTDIPIGTPVAGRADEALDDLVGFFVNTLVLRTDVSGDPTFADLLSRVREADLTAYEHQDVPFEQVVEALNPERSLARHPLFQVMLQLQETADDPLTLAGLDVRDEPLRFDAAQFDLIVDVQEQRDTDGAPAGISGSLHYAAQLLDPRTAAGLAAGLARVLGALAADPARPVSAADPLSPEERDRMLVRWNDTGLPVPHATVPELFEIQAARTPRATAVVHEDTALTFSELNARANRLARHMARAGAGPERVVAVALPRSQESVVALLAVLKAGAACLPVDTGYPAERIALLLEDAAPALVVTDTATADRLPLGDTPHLLADDHATAAEPPDNLGREIHPGHAAYLIHTSGSTGRPKGVVTDHAGLRNLYAFHRAGVMARAEEAYGARPMRVALMTSLSFDAAWDDLLWLVAGHELHVIGDDIRRDAGALVRHIADARIDVIGLTPTHAEQLLEEGLADRPPRVFQIGGEAAGPALWQRLRDVDDMLCFNFYGPTECTVDALWWDLADSDRPLVGRPVANTRAYVLDAALRPVPPGVAGELYLAGPGLARGYLGRPGLTAERFVACPFAVGERMYRTGDLVRWDRDGVLEFLGRADEQVKIRGFRVEPGEIEAALAGLPGVAQAAVTVREDGPGGKRLVAYVVPASGRTVEAAALRRAVGSLLPEHMVPSAIAVLDALPLTPNGKLDRAALPRPDRAAGTASRAPRTPEESTLAGLFAEVLGLPDVGVDDSFFDLGGHSLLAARLISRARTALGAGLGIQDLFQAPTAAGLAARLAADDAHDSLTPLIPLRTGGGKPPLFCVHPGAGIGWVYSGLPGHLGPDRPVYALQARALRDPAARPASVEAMAEDYADLIRTVQPAGPYHLLGWSFGAVVAHAVAVHLQGRGAEVAELVMLDGYPAGTDADADAGERPEGDPLAELLASLGHPVADTPIDDAAFRRLAGAPDGPLAGLGTDVIAAVGEAFVHHGTLAGRHRPGRFHGDVTLFTAALDADAGAVGPEPWLPYVTGHIDRHDLACAHGDMMAEQPLARVGAVLRDRQAR</sequence>
<dbReference type="Pfam" id="PF13193">
    <property type="entry name" value="AMP-binding_C"/>
    <property type="match status" value="2"/>
</dbReference>
<dbReference type="Gene3D" id="3.40.50.980">
    <property type="match status" value="4"/>
</dbReference>
<dbReference type="InterPro" id="IPR020802">
    <property type="entry name" value="TesA-like"/>
</dbReference>
<feature type="domain" description="Carrier" evidence="5">
    <location>
        <begin position="2026"/>
        <end position="2101"/>
    </location>
</feature>
<dbReference type="InterPro" id="IPR001031">
    <property type="entry name" value="Thioesterase"/>
</dbReference>
<dbReference type="CDD" id="cd19540">
    <property type="entry name" value="LCL_NRPS-like"/>
    <property type="match status" value="2"/>
</dbReference>
<dbReference type="PROSITE" id="PS50075">
    <property type="entry name" value="CARRIER"/>
    <property type="match status" value="2"/>
</dbReference>
<organism evidence="6 7">
    <name type="scientific">Streptomyces stramineus</name>
    <dbReference type="NCBI Taxonomy" id="173861"/>
    <lineage>
        <taxon>Bacteria</taxon>
        <taxon>Bacillati</taxon>
        <taxon>Actinomycetota</taxon>
        <taxon>Actinomycetes</taxon>
        <taxon>Kitasatosporales</taxon>
        <taxon>Streptomycetaceae</taxon>
        <taxon>Streptomyces</taxon>
    </lineage>
</organism>
<dbReference type="InterPro" id="IPR001242">
    <property type="entry name" value="Condensation_dom"/>
</dbReference>
<evidence type="ECO:0000313" key="7">
    <source>
        <dbReference type="Proteomes" id="UP001499895"/>
    </source>
</evidence>
<accession>A0ABP3K7J8</accession>
<dbReference type="Proteomes" id="UP001499895">
    <property type="component" value="Unassembled WGS sequence"/>
</dbReference>
<dbReference type="RefSeq" id="WP_344092136.1">
    <property type="nucleotide sequence ID" value="NZ_BAAAHB010000041.1"/>
</dbReference>
<reference evidence="7" key="1">
    <citation type="journal article" date="2019" name="Int. J. Syst. Evol. Microbiol.">
        <title>The Global Catalogue of Microorganisms (GCM) 10K type strain sequencing project: providing services to taxonomists for standard genome sequencing and annotation.</title>
        <authorList>
            <consortium name="The Broad Institute Genomics Platform"/>
            <consortium name="The Broad Institute Genome Sequencing Center for Infectious Disease"/>
            <person name="Wu L."/>
            <person name="Ma J."/>
        </authorList>
    </citation>
    <scope>NUCLEOTIDE SEQUENCE [LARGE SCALE GENOMIC DNA]</scope>
    <source>
        <strain evidence="7">JCM 10649</strain>
    </source>
</reference>
<dbReference type="PROSITE" id="PS00012">
    <property type="entry name" value="PHOSPHOPANTETHEINE"/>
    <property type="match status" value="2"/>
</dbReference>
<dbReference type="NCBIfam" id="TIGR01733">
    <property type="entry name" value="AA-adenyl-dom"/>
    <property type="match status" value="2"/>
</dbReference>
<feature type="domain" description="Carrier" evidence="5">
    <location>
        <begin position="970"/>
        <end position="1045"/>
    </location>
</feature>
<dbReference type="InterPro" id="IPR010071">
    <property type="entry name" value="AA_adenyl_dom"/>
</dbReference>
<dbReference type="InterPro" id="IPR020806">
    <property type="entry name" value="PKS_PP-bd"/>
</dbReference>
<protein>
    <recommendedName>
        <fullName evidence="5">Carrier domain-containing protein</fullName>
    </recommendedName>
</protein>
<comment type="caution">
    <text evidence="6">The sequence shown here is derived from an EMBL/GenBank/DDBJ whole genome shotgun (WGS) entry which is preliminary data.</text>
</comment>
<dbReference type="InterPro" id="IPR006162">
    <property type="entry name" value="Ppantetheine_attach_site"/>
</dbReference>
<keyword evidence="2" id="KW-0596">Phosphopantetheine</keyword>
<dbReference type="InterPro" id="IPR023213">
    <property type="entry name" value="CAT-like_dom_sf"/>
</dbReference>
<dbReference type="Gene3D" id="3.40.50.1820">
    <property type="entry name" value="alpha/beta hydrolase"/>
    <property type="match status" value="1"/>
</dbReference>
<evidence type="ECO:0000313" key="6">
    <source>
        <dbReference type="EMBL" id="GAA0472202.1"/>
    </source>
</evidence>